<dbReference type="EMBL" id="JAIWYP010000008">
    <property type="protein sequence ID" value="KAH3789919.1"/>
    <property type="molecule type" value="Genomic_DNA"/>
</dbReference>
<dbReference type="PROSITE" id="PS00518">
    <property type="entry name" value="ZF_RING_1"/>
    <property type="match status" value="1"/>
</dbReference>
<keyword evidence="9" id="KW-0963">Cytoplasm</keyword>
<feature type="domain" description="RING-type" evidence="11">
    <location>
        <begin position="166"/>
        <end position="204"/>
    </location>
</feature>
<dbReference type="InterPro" id="IPR001841">
    <property type="entry name" value="Znf_RING"/>
</dbReference>
<dbReference type="InterPro" id="IPR013083">
    <property type="entry name" value="Znf_RING/FYVE/PHD"/>
</dbReference>
<evidence type="ECO:0000256" key="5">
    <source>
        <dbReference type="ARBA" id="ARBA00022723"/>
    </source>
</evidence>
<keyword evidence="5 9" id="KW-0479">Metal-binding</keyword>
<feature type="compositionally biased region" description="Acidic residues" evidence="10">
    <location>
        <begin position="13"/>
        <end position="23"/>
    </location>
</feature>
<dbReference type="GO" id="GO:0016567">
    <property type="term" value="P:protein ubiquitination"/>
    <property type="evidence" value="ECO:0007669"/>
    <property type="project" value="UniProtKB-UniRule"/>
</dbReference>
<dbReference type="Gene3D" id="3.30.40.10">
    <property type="entry name" value="Zinc/RING finger domain, C3HC4 (zinc finger)"/>
    <property type="match status" value="1"/>
</dbReference>
<dbReference type="AlphaFoldDB" id="A0A9D4IZ00"/>
<dbReference type="InterPro" id="IPR039398">
    <property type="entry name" value="Deltex_fam"/>
</dbReference>
<evidence type="ECO:0000313" key="13">
    <source>
        <dbReference type="Proteomes" id="UP000828390"/>
    </source>
</evidence>
<protein>
    <recommendedName>
        <fullName evidence="9">E3 ubiquitin-protein ligase</fullName>
        <ecNumber evidence="9">2.3.2.27</ecNumber>
    </recommendedName>
</protein>
<keyword evidence="4 9" id="KW-0808">Transferase</keyword>
<evidence type="ECO:0000256" key="1">
    <source>
        <dbReference type="ARBA" id="ARBA00000900"/>
    </source>
</evidence>
<proteinExistence type="inferred from homology"/>
<reference evidence="12" key="1">
    <citation type="journal article" date="2019" name="bioRxiv">
        <title>The Genome of the Zebra Mussel, Dreissena polymorpha: A Resource for Invasive Species Research.</title>
        <authorList>
            <person name="McCartney M.A."/>
            <person name="Auch B."/>
            <person name="Kono T."/>
            <person name="Mallez S."/>
            <person name="Zhang Y."/>
            <person name="Obille A."/>
            <person name="Becker A."/>
            <person name="Abrahante J.E."/>
            <person name="Garbe J."/>
            <person name="Badalamenti J.P."/>
            <person name="Herman A."/>
            <person name="Mangelson H."/>
            <person name="Liachko I."/>
            <person name="Sullivan S."/>
            <person name="Sone E.D."/>
            <person name="Koren S."/>
            <person name="Silverstein K.A.T."/>
            <person name="Beckman K.B."/>
            <person name="Gohl D.M."/>
        </authorList>
    </citation>
    <scope>NUCLEOTIDE SEQUENCE</scope>
    <source>
        <strain evidence="12">Duluth1</strain>
        <tissue evidence="12">Whole animal</tissue>
    </source>
</reference>
<dbReference type="SUPFAM" id="SSF57850">
    <property type="entry name" value="RING/U-box"/>
    <property type="match status" value="1"/>
</dbReference>
<name>A0A9D4IZ00_DREPO</name>
<dbReference type="InterPro" id="IPR039399">
    <property type="entry name" value="Deltex_C_sf"/>
</dbReference>
<comment type="catalytic activity">
    <reaction evidence="1 9">
        <text>S-ubiquitinyl-[E2 ubiquitin-conjugating enzyme]-L-cysteine + [acceptor protein]-L-lysine = [E2 ubiquitin-conjugating enzyme]-L-cysteine + N(6)-ubiquitinyl-[acceptor protein]-L-lysine.</text>
        <dbReference type="EC" id="2.3.2.27"/>
    </reaction>
</comment>
<organism evidence="12 13">
    <name type="scientific">Dreissena polymorpha</name>
    <name type="common">Zebra mussel</name>
    <name type="synonym">Mytilus polymorpha</name>
    <dbReference type="NCBI Taxonomy" id="45954"/>
    <lineage>
        <taxon>Eukaryota</taxon>
        <taxon>Metazoa</taxon>
        <taxon>Spiralia</taxon>
        <taxon>Lophotrochozoa</taxon>
        <taxon>Mollusca</taxon>
        <taxon>Bivalvia</taxon>
        <taxon>Autobranchia</taxon>
        <taxon>Heteroconchia</taxon>
        <taxon>Euheterodonta</taxon>
        <taxon>Imparidentia</taxon>
        <taxon>Neoheterodontei</taxon>
        <taxon>Myida</taxon>
        <taxon>Dreissenoidea</taxon>
        <taxon>Dreissenidae</taxon>
        <taxon>Dreissena</taxon>
    </lineage>
</organism>
<dbReference type="PROSITE" id="PS50089">
    <property type="entry name" value="ZF_RING_2"/>
    <property type="match status" value="1"/>
</dbReference>
<evidence type="ECO:0000256" key="6">
    <source>
        <dbReference type="ARBA" id="ARBA00022771"/>
    </source>
</evidence>
<reference evidence="12" key="2">
    <citation type="submission" date="2020-11" db="EMBL/GenBank/DDBJ databases">
        <authorList>
            <person name="McCartney M.A."/>
            <person name="Auch B."/>
            <person name="Kono T."/>
            <person name="Mallez S."/>
            <person name="Becker A."/>
            <person name="Gohl D.M."/>
            <person name="Silverstein K.A.T."/>
            <person name="Koren S."/>
            <person name="Bechman K.B."/>
            <person name="Herman A."/>
            <person name="Abrahante J.E."/>
            <person name="Garbe J."/>
        </authorList>
    </citation>
    <scope>NUCLEOTIDE SEQUENCE</scope>
    <source>
        <strain evidence="12">Duluth1</strain>
        <tissue evidence="12">Whole animal</tissue>
    </source>
</reference>
<comment type="subcellular location">
    <subcellularLocation>
        <location evidence="9">Cytoplasm</location>
    </subcellularLocation>
</comment>
<keyword evidence="13" id="KW-1185">Reference proteome</keyword>
<dbReference type="SMART" id="SM00184">
    <property type="entry name" value="RING"/>
    <property type="match status" value="1"/>
</dbReference>
<evidence type="ECO:0000256" key="7">
    <source>
        <dbReference type="ARBA" id="ARBA00022833"/>
    </source>
</evidence>
<keyword evidence="7 9" id="KW-0862">Zinc</keyword>
<feature type="region of interest" description="Disordered" evidence="10">
    <location>
        <begin position="1"/>
        <end position="51"/>
    </location>
</feature>
<dbReference type="Pfam" id="PF18102">
    <property type="entry name" value="DTC"/>
    <property type="match status" value="1"/>
</dbReference>
<sequence>MAAKSETIFSNELSEDEYTEDDVGFNMFTIESDSEDDTKVEPSRGNEPGSELQTETIFHNCIGFKSKVPVGIDQGSASDTKEVTCETLPEQVKVDENHSLNDEDTSNNDIEENTHHIGYTDFGDKQKLEAVHVLCDKNEDQMGGSLAPETQQQSGVTQQEKEEDFCCICRDEHNDPKVLPKCSHSFCTDCIDEYFKIKPQCPMCFTAYGVITGNMPQGDMSDYVSTKVKLSGYESIGTIVIHYSFADGTQTEEHPHPGKHYYGTSRTAYLPDNEEGRKVLRLLKASFKRRLTFTVGHSRTTGMDDCVTWNDIHHKTCPCGGQQNFGYPDDTYLQRVQEELAAKGVTEESLKEFPDHV</sequence>
<evidence type="ECO:0000259" key="11">
    <source>
        <dbReference type="PROSITE" id="PS50089"/>
    </source>
</evidence>
<dbReference type="GO" id="GO:0008270">
    <property type="term" value="F:zinc ion binding"/>
    <property type="evidence" value="ECO:0007669"/>
    <property type="project" value="UniProtKB-KW"/>
</dbReference>
<comment type="caution">
    <text evidence="12">The sequence shown here is derived from an EMBL/GenBank/DDBJ whole genome shotgun (WGS) entry which is preliminary data.</text>
</comment>
<accession>A0A9D4IZ00</accession>
<dbReference type="GO" id="GO:0061630">
    <property type="term" value="F:ubiquitin protein ligase activity"/>
    <property type="evidence" value="ECO:0007669"/>
    <property type="project" value="UniProtKB-UniRule"/>
</dbReference>
<dbReference type="PANTHER" id="PTHR12622">
    <property type="entry name" value="DELTEX-RELATED"/>
    <property type="match status" value="1"/>
</dbReference>
<dbReference type="EC" id="2.3.2.27" evidence="9"/>
<evidence type="ECO:0000256" key="3">
    <source>
        <dbReference type="ARBA" id="ARBA00009413"/>
    </source>
</evidence>
<dbReference type="OrthoDB" id="527344at2759"/>
<evidence type="ECO:0000256" key="8">
    <source>
        <dbReference type="PROSITE-ProRule" id="PRU00175"/>
    </source>
</evidence>
<dbReference type="InterPro" id="IPR039396">
    <property type="entry name" value="Deltex_C"/>
</dbReference>
<gene>
    <name evidence="12" type="ORF">DPMN_168111</name>
</gene>
<comment type="similarity">
    <text evidence="3 9">Belongs to the Deltex family.</text>
</comment>
<evidence type="ECO:0000256" key="10">
    <source>
        <dbReference type="SAM" id="MobiDB-lite"/>
    </source>
</evidence>
<dbReference type="Pfam" id="PF13639">
    <property type="entry name" value="zf-RING_2"/>
    <property type="match status" value="1"/>
</dbReference>
<evidence type="ECO:0000256" key="4">
    <source>
        <dbReference type="ARBA" id="ARBA00022679"/>
    </source>
</evidence>
<comment type="pathway">
    <text evidence="2 9">Protein modification; protein ubiquitination.</text>
</comment>
<dbReference type="GO" id="GO:0007219">
    <property type="term" value="P:Notch signaling pathway"/>
    <property type="evidence" value="ECO:0007669"/>
    <property type="project" value="InterPro"/>
</dbReference>
<evidence type="ECO:0000256" key="9">
    <source>
        <dbReference type="RuleBase" id="RU367105"/>
    </source>
</evidence>
<keyword evidence="6 8" id="KW-0863">Zinc-finger</keyword>
<evidence type="ECO:0000313" key="12">
    <source>
        <dbReference type="EMBL" id="KAH3789919.1"/>
    </source>
</evidence>
<dbReference type="GO" id="GO:0005737">
    <property type="term" value="C:cytoplasm"/>
    <property type="evidence" value="ECO:0007669"/>
    <property type="project" value="UniProtKB-SubCell"/>
</dbReference>
<dbReference type="Proteomes" id="UP000828390">
    <property type="component" value="Unassembled WGS sequence"/>
</dbReference>
<dbReference type="Gene3D" id="3.30.390.130">
    <property type="match status" value="1"/>
</dbReference>
<dbReference type="InterPro" id="IPR017907">
    <property type="entry name" value="Znf_RING_CS"/>
</dbReference>
<dbReference type="CDD" id="cd09633">
    <property type="entry name" value="Deltex_C"/>
    <property type="match status" value="1"/>
</dbReference>
<evidence type="ECO:0000256" key="2">
    <source>
        <dbReference type="ARBA" id="ARBA00004906"/>
    </source>
</evidence>